<evidence type="ECO:0000256" key="2">
    <source>
        <dbReference type="ARBA" id="ARBA00022723"/>
    </source>
</evidence>
<keyword evidence="4 6" id="KW-0862">Zinc</keyword>
<dbReference type="OMA" id="CEARYCK"/>
<evidence type="ECO:0000256" key="1">
    <source>
        <dbReference type="ARBA" id="ARBA00009611"/>
    </source>
</evidence>
<proteinExistence type="inferred from homology"/>
<evidence type="ECO:0000256" key="4">
    <source>
        <dbReference type="ARBA" id="ARBA00022833"/>
    </source>
</evidence>
<feature type="domain" description="LIM zinc-binding" evidence="8">
    <location>
        <begin position="186"/>
        <end position="245"/>
    </location>
</feature>
<dbReference type="CDD" id="cd08368">
    <property type="entry name" value="LIM"/>
    <property type="match status" value="2"/>
</dbReference>
<evidence type="ECO:0000256" key="7">
    <source>
        <dbReference type="SAM" id="MobiDB-lite"/>
    </source>
</evidence>
<dbReference type="InterPro" id="IPR001781">
    <property type="entry name" value="Znf_LIM"/>
</dbReference>
<reference evidence="9" key="1">
    <citation type="submission" date="2014-05" db="EMBL/GenBank/DDBJ databases">
        <authorList>
            <person name="Chronopoulou M."/>
        </authorList>
    </citation>
    <scope>NUCLEOTIDE SEQUENCE</scope>
    <source>
        <tissue evidence="9">Whole organism</tissue>
    </source>
</reference>
<dbReference type="SMART" id="SM00132">
    <property type="entry name" value="LIM"/>
    <property type="match status" value="3"/>
</dbReference>
<dbReference type="OrthoDB" id="5911912at2759"/>
<dbReference type="SUPFAM" id="SSF57716">
    <property type="entry name" value="Glucocorticoid receptor-like (DNA-binding domain)"/>
    <property type="match status" value="4"/>
</dbReference>
<feature type="region of interest" description="Disordered" evidence="7">
    <location>
        <begin position="1"/>
        <end position="25"/>
    </location>
</feature>
<comment type="similarity">
    <text evidence="1">Belongs to the zyxin/ajuba family.</text>
</comment>
<dbReference type="Pfam" id="PF00412">
    <property type="entry name" value="LIM"/>
    <property type="match status" value="3"/>
</dbReference>
<feature type="domain" description="LIM zinc-binding" evidence="8">
    <location>
        <begin position="62"/>
        <end position="122"/>
    </location>
</feature>
<evidence type="ECO:0000256" key="6">
    <source>
        <dbReference type="PROSITE-ProRule" id="PRU00125"/>
    </source>
</evidence>
<dbReference type="GO" id="GO:0046872">
    <property type="term" value="F:metal ion binding"/>
    <property type="evidence" value="ECO:0007669"/>
    <property type="project" value="UniProtKB-KW"/>
</dbReference>
<protein>
    <recommendedName>
        <fullName evidence="8">LIM zinc-binding domain-containing protein</fullName>
    </recommendedName>
</protein>
<feature type="domain" description="LIM zinc-binding" evidence="8">
    <location>
        <begin position="126"/>
        <end position="185"/>
    </location>
</feature>
<name>A0A0K2SXF1_LEPSM</name>
<evidence type="ECO:0000259" key="8">
    <source>
        <dbReference type="PROSITE" id="PS50023"/>
    </source>
</evidence>
<keyword evidence="3" id="KW-0677">Repeat</keyword>
<keyword evidence="5 6" id="KW-0440">LIM domain</keyword>
<dbReference type="Gene3D" id="2.10.110.10">
    <property type="entry name" value="Cysteine Rich Protein"/>
    <property type="match status" value="4"/>
</dbReference>
<dbReference type="EMBL" id="HACA01001092">
    <property type="protein sequence ID" value="CDW18453.1"/>
    <property type="molecule type" value="Transcribed_RNA"/>
</dbReference>
<organism evidence="9">
    <name type="scientific">Lepeophtheirus salmonis</name>
    <name type="common">Salmon louse</name>
    <name type="synonym">Caligus salmonis</name>
    <dbReference type="NCBI Taxonomy" id="72036"/>
    <lineage>
        <taxon>Eukaryota</taxon>
        <taxon>Metazoa</taxon>
        <taxon>Ecdysozoa</taxon>
        <taxon>Arthropoda</taxon>
        <taxon>Crustacea</taxon>
        <taxon>Multicrustacea</taxon>
        <taxon>Hexanauplia</taxon>
        <taxon>Copepoda</taxon>
        <taxon>Siphonostomatoida</taxon>
        <taxon>Caligidae</taxon>
        <taxon>Lepeophtheirus</taxon>
    </lineage>
</organism>
<dbReference type="PROSITE" id="PS50023">
    <property type="entry name" value="LIM_DOMAIN_2"/>
    <property type="match status" value="3"/>
</dbReference>
<keyword evidence="2 6" id="KW-0479">Metal-binding</keyword>
<accession>A0A0K2SXF1</accession>
<dbReference type="PANTHER" id="PTHR24212">
    <property type="entry name" value="ZYXIN/TRIP6"/>
    <property type="match status" value="1"/>
</dbReference>
<evidence type="ECO:0000313" key="9">
    <source>
        <dbReference type="EMBL" id="CDW18453.1"/>
    </source>
</evidence>
<dbReference type="AlphaFoldDB" id="A0A0K2SXF1"/>
<dbReference type="PANTHER" id="PTHR24212:SF8">
    <property type="entry name" value="LIM ZINC FINGER DOMAIN CONTAINING PROTEIN"/>
    <property type="match status" value="1"/>
</dbReference>
<dbReference type="PROSITE" id="PS00478">
    <property type="entry name" value="LIM_DOMAIN_1"/>
    <property type="match status" value="1"/>
</dbReference>
<sequence>MANKEEDLHHQRRRRRMSSNIQRNSINSMTEEDLDFLTDRLVDALNSGRIIHDEESSVSNTKKCDKCDKGIEEGKIVMDKEKNYHWDCFTCYHCSKPIGGETYFVGKDKNSCEARYCKEHRDVLLDTCTKCGDFIRDDLIKPGDKGSQYHPQCFVCSDCGEKIAGKFFLCNDGTYMCEKDYAKSCAYCSVCSKPILYAHLNALNRSYHPECFACHFCNRTLDGVQAFYTDDLIICKEDYEKRYAQTCEKCEKKILDETIIKTEDDIYYHKLCYYEDS</sequence>
<evidence type="ECO:0000256" key="3">
    <source>
        <dbReference type="ARBA" id="ARBA00022737"/>
    </source>
</evidence>
<evidence type="ECO:0000256" key="5">
    <source>
        <dbReference type="ARBA" id="ARBA00023038"/>
    </source>
</evidence>